<dbReference type="STRING" id="1754191.A0A1Y1VHA4"/>
<protein>
    <recommendedName>
        <fullName evidence="1">Talin N-terminal F0 domain-containing protein</fullName>
    </recommendedName>
</protein>
<dbReference type="Gene3D" id="3.10.20.90">
    <property type="entry name" value="Phosphatidylinositol 3-kinase Catalytic Subunit, Chain A, domain 1"/>
    <property type="match status" value="1"/>
</dbReference>
<proteinExistence type="predicted"/>
<dbReference type="Proteomes" id="UP000193719">
    <property type="component" value="Unassembled WGS sequence"/>
</dbReference>
<accession>A0A1Y1VHA4</accession>
<evidence type="ECO:0000259" key="1">
    <source>
        <dbReference type="Pfam" id="PF16511"/>
    </source>
</evidence>
<gene>
    <name evidence="2" type="ORF">BCR36DRAFT_367921</name>
</gene>
<organism evidence="2 3">
    <name type="scientific">Piromyces finnis</name>
    <dbReference type="NCBI Taxonomy" id="1754191"/>
    <lineage>
        <taxon>Eukaryota</taxon>
        <taxon>Fungi</taxon>
        <taxon>Fungi incertae sedis</taxon>
        <taxon>Chytridiomycota</taxon>
        <taxon>Chytridiomycota incertae sedis</taxon>
        <taxon>Neocallimastigomycetes</taxon>
        <taxon>Neocallimastigales</taxon>
        <taxon>Neocallimastigaceae</taxon>
        <taxon>Piromyces</taxon>
    </lineage>
</organism>
<evidence type="ECO:0000313" key="2">
    <source>
        <dbReference type="EMBL" id="ORX56089.1"/>
    </source>
</evidence>
<evidence type="ECO:0000313" key="3">
    <source>
        <dbReference type="Proteomes" id="UP000193719"/>
    </source>
</evidence>
<dbReference type="InterPro" id="IPR032425">
    <property type="entry name" value="FERM_f0"/>
</dbReference>
<reference evidence="2 3" key="1">
    <citation type="submission" date="2016-08" db="EMBL/GenBank/DDBJ databases">
        <title>Genomes of anaerobic fungi encode conserved fungal cellulosomes for biomass hydrolysis.</title>
        <authorList>
            <consortium name="DOE Joint Genome Institute"/>
            <person name="Haitjema C.H."/>
            <person name="Gilmore S.P."/>
            <person name="Henske J.K."/>
            <person name="Solomon K.V."/>
            <person name="De Groot R."/>
            <person name="Kuo A."/>
            <person name="Mondo S.J."/>
            <person name="Salamov A.A."/>
            <person name="Labutti K."/>
            <person name="Zhao Z."/>
            <person name="Chiniquy J."/>
            <person name="Barry K."/>
            <person name="Brewer H.M."/>
            <person name="Purvine S.O."/>
            <person name="Wright A.T."/>
            <person name="Boxma B."/>
            <person name="Van Alen T."/>
            <person name="Hackstein J.H."/>
            <person name="Baker S.E."/>
            <person name="Grigoriev I.V."/>
            <person name="O'Malley M.A."/>
        </authorList>
    </citation>
    <scope>NUCLEOTIDE SEQUENCE [LARGE SCALE GENOMIC DNA]</scope>
    <source>
        <strain evidence="3">finn</strain>
    </source>
</reference>
<feature type="domain" description="Talin N-terminal F0" evidence="1">
    <location>
        <begin position="128"/>
        <end position="198"/>
    </location>
</feature>
<dbReference type="OrthoDB" id="10494596at2759"/>
<sequence>MSSENNSLGQIQTTNIRNSNDKLHDGYSCFSPQYSNSIGRTSFRKHGSGRTSNFMNDTVSSSLSSLNSPILQNMSKYSNPNVFYNSFKSSDSILSPFEHKDYTTNSTTKKSFMDTDELKLKLHNEIESVTVNIPSLKIQVSLKFNQELSIKEAIKTLQSNLKSEERYGLYNKNLGFWLDDNKLLSSYDLTEDTILELRALAEEFFIRILDVENDSRFALRALPGFLVSDVLAMINNTVINRKIKHNSKNGIYGLKRKGRWMEENKTLEQFNEMKYTLHEQQECLEYQLQYEMIKVQTCDGIHNVLVDQSTTIGDLIELVCLIDPNGEENQYQIVSPSGEHFSNDENIWKLISEDAILETDKLLFKPAPKPITLSSPIIGNDIRLEFMLDFSQPLSMLIPYICRRIGIRFTDFEFLRLEDGIGAYL</sequence>
<name>A0A1Y1VHA4_9FUNG</name>
<keyword evidence="3" id="KW-1185">Reference proteome</keyword>
<dbReference type="Pfam" id="PF16511">
    <property type="entry name" value="FERM_f0"/>
    <property type="match status" value="1"/>
</dbReference>
<reference evidence="2 3" key="2">
    <citation type="submission" date="2016-08" db="EMBL/GenBank/DDBJ databases">
        <title>Pervasive Adenine N6-methylation of Active Genes in Fungi.</title>
        <authorList>
            <consortium name="DOE Joint Genome Institute"/>
            <person name="Mondo S.J."/>
            <person name="Dannebaum R.O."/>
            <person name="Kuo R.C."/>
            <person name="Labutti K."/>
            <person name="Haridas S."/>
            <person name="Kuo A."/>
            <person name="Salamov A."/>
            <person name="Ahrendt S.R."/>
            <person name="Lipzen A."/>
            <person name="Sullivan W."/>
            <person name="Andreopoulos W.B."/>
            <person name="Clum A."/>
            <person name="Lindquist E."/>
            <person name="Daum C."/>
            <person name="Ramamoorthy G.K."/>
            <person name="Gryganskyi A."/>
            <person name="Culley D."/>
            <person name="Magnuson J.K."/>
            <person name="James T.Y."/>
            <person name="O'Malley M.A."/>
            <person name="Stajich J.E."/>
            <person name="Spatafora J.W."/>
            <person name="Visel A."/>
            <person name="Grigoriev I.V."/>
        </authorList>
    </citation>
    <scope>NUCLEOTIDE SEQUENCE [LARGE SCALE GENOMIC DNA]</scope>
    <source>
        <strain evidence="3">finn</strain>
    </source>
</reference>
<dbReference type="EMBL" id="MCFH01000008">
    <property type="protein sequence ID" value="ORX56089.1"/>
    <property type="molecule type" value="Genomic_DNA"/>
</dbReference>
<dbReference type="AlphaFoldDB" id="A0A1Y1VHA4"/>
<comment type="caution">
    <text evidence="2">The sequence shown here is derived from an EMBL/GenBank/DDBJ whole genome shotgun (WGS) entry which is preliminary data.</text>
</comment>